<dbReference type="EMBL" id="DSUT01000050">
    <property type="protein sequence ID" value="HGK27873.1"/>
    <property type="molecule type" value="Genomic_DNA"/>
</dbReference>
<reference evidence="2" key="1">
    <citation type="journal article" date="2020" name="mSystems">
        <title>Genome- and Community-Level Interaction Insights into Carbon Utilization and Element Cycling Functions of Hydrothermarchaeota in Hydrothermal Sediment.</title>
        <authorList>
            <person name="Zhou Z."/>
            <person name="Liu Y."/>
            <person name="Xu W."/>
            <person name="Pan J."/>
            <person name="Luo Z.H."/>
            <person name="Li M."/>
        </authorList>
    </citation>
    <scope>NUCLEOTIDE SEQUENCE [LARGE SCALE GENOMIC DNA]</scope>
    <source>
        <strain evidence="2">SpSt-488</strain>
    </source>
</reference>
<proteinExistence type="predicted"/>
<sequence length="909" mass="98595">MRLFVLLLTVICIPAIGEVGVEPVVSTAPDGSMQVWFRINTGAGYLYDEPLAPAAPPTARADTGVLWVDRNHRYGIVQSTAISADGHHIFANWYLNAERASYYRTLGTSVPVWESPGSYPWAYGGQQIGVSRDASTMTLSSTTAAVKWSSSSPYPDWARGYPVPGAGFAKCSRNGNRVVTCQNGVLTSFRASDGQVQWTATVPEPTRLQGIDLSDNGRIVAVTLYDSCIVFDNGTRRAGIPIGTVNTGTQYAAAISGDGSMLVTGDFYGYVKLYRWDSTAQNYIMRWQALVGTPWVAGVAISRYGKTIACGTGYANGKLCVFDSSSATPVMVYQNYGSTGAYVASVALSDSGNRVAAASWGDVAPSGDFRVFTVHNVGDTTPLVAITRNDEPGSLFACDISGDGQFAVAGGKAVHAQVMGNGGEVYAVMIGVSETRNVGVSKVIAPGRHLQIGQPTTVSWQVANYGDSIETFYTHCLVKNSAGSVLRHDSILVADLAPQGTVNASAPQFTPDGYDLYRFMFYTALDSDQYRSDDTMVGTSKCFHDGLPVWIRPPNAEQTVNMPFTPRVGVLNDGSYPDSMNIELTLSDSLGSVIYSHTLPVGPVPPEDTVAVAFPSSSIGLTGLYTATAVVRCRYDFRPANDTLRTQFRVTYEITYDDGVPEAFYWVGRRDNDKFYVRFTPTLPPPYSIRRGRIFVNLANAPFDYVMICPGETGKPDTLHPLQVVYNVSTPVAPAWIEFDLDITRHDSSDVWTVLHWPSNSPALGVGADATPPLDLRSYFSSNQDTFRLWSTHDWMVRLTQSTDVGVLEPGKPVPLRLLLRSPQPNPFHSTTKLAFQLPHNGHVELRIFDTSGRLVATPVCGNLPAGNHEITWVAQNRDGAGLPEGVYFAKLLMSGTPRAVVRKLILAR</sequence>
<comment type="caution">
    <text evidence="2">The sequence shown here is derived from an EMBL/GenBank/DDBJ whole genome shotgun (WGS) entry which is preliminary data.</text>
</comment>
<gene>
    <name evidence="2" type="ORF">ENS41_02845</name>
</gene>
<dbReference type="InterPro" id="IPR025965">
    <property type="entry name" value="FlgD/Vpr_Ig-like"/>
</dbReference>
<name>A0A7C4CAV6_UNCW3</name>
<dbReference type="InterPro" id="IPR015943">
    <property type="entry name" value="WD40/YVTN_repeat-like_dom_sf"/>
</dbReference>
<organism evidence="2">
    <name type="scientific">candidate division WOR-3 bacterium</name>
    <dbReference type="NCBI Taxonomy" id="2052148"/>
    <lineage>
        <taxon>Bacteria</taxon>
        <taxon>Bacteria division WOR-3</taxon>
    </lineage>
</organism>
<dbReference type="AlphaFoldDB" id="A0A7C4CAV6"/>
<protein>
    <recommendedName>
        <fullName evidence="1">FlgD/Vpr Ig-like domain-containing protein</fullName>
    </recommendedName>
</protein>
<feature type="domain" description="FlgD/Vpr Ig-like" evidence="1">
    <location>
        <begin position="828"/>
        <end position="889"/>
    </location>
</feature>
<dbReference type="Gene3D" id="2.60.40.4070">
    <property type="match status" value="1"/>
</dbReference>
<accession>A0A7C4CAV6</accession>
<evidence type="ECO:0000259" key="1">
    <source>
        <dbReference type="Pfam" id="PF13860"/>
    </source>
</evidence>
<dbReference type="Pfam" id="PF13860">
    <property type="entry name" value="FlgD_ig"/>
    <property type="match status" value="1"/>
</dbReference>
<dbReference type="Gene3D" id="2.130.10.10">
    <property type="entry name" value="YVTN repeat-like/Quinoprotein amine dehydrogenase"/>
    <property type="match status" value="2"/>
</dbReference>
<dbReference type="SUPFAM" id="SSF69322">
    <property type="entry name" value="Tricorn protease domain 2"/>
    <property type="match status" value="1"/>
</dbReference>
<evidence type="ECO:0000313" key="2">
    <source>
        <dbReference type="EMBL" id="HGK27873.1"/>
    </source>
</evidence>